<dbReference type="GO" id="GO:0006364">
    <property type="term" value="P:rRNA processing"/>
    <property type="evidence" value="ECO:0007669"/>
    <property type="project" value="TreeGrafter"/>
</dbReference>
<reference evidence="7" key="1">
    <citation type="journal article" date="2020" name="Stud. Mycol.">
        <title>101 Dothideomycetes genomes: a test case for predicting lifestyles and emergence of pathogens.</title>
        <authorList>
            <person name="Haridas S."/>
            <person name="Albert R."/>
            <person name="Binder M."/>
            <person name="Bloem J."/>
            <person name="Labutti K."/>
            <person name="Salamov A."/>
            <person name="Andreopoulos B."/>
            <person name="Baker S."/>
            <person name="Barry K."/>
            <person name="Bills G."/>
            <person name="Bluhm B."/>
            <person name="Cannon C."/>
            <person name="Castanera R."/>
            <person name="Culley D."/>
            <person name="Daum C."/>
            <person name="Ezra D."/>
            <person name="Gonzalez J."/>
            <person name="Henrissat B."/>
            <person name="Kuo A."/>
            <person name="Liang C."/>
            <person name="Lipzen A."/>
            <person name="Lutzoni F."/>
            <person name="Magnuson J."/>
            <person name="Mondo S."/>
            <person name="Nolan M."/>
            <person name="Ohm R."/>
            <person name="Pangilinan J."/>
            <person name="Park H.-J."/>
            <person name="Ramirez L."/>
            <person name="Alfaro M."/>
            <person name="Sun H."/>
            <person name="Tritt A."/>
            <person name="Yoshinaga Y."/>
            <person name="Zwiers L.-H."/>
            <person name="Turgeon B."/>
            <person name="Goodwin S."/>
            <person name="Spatafora J."/>
            <person name="Crous P."/>
            <person name="Grigoriev I."/>
        </authorList>
    </citation>
    <scope>NUCLEOTIDE SEQUENCE</scope>
    <source>
        <strain evidence="7">CBS 279.74</strain>
    </source>
</reference>
<dbReference type="EMBL" id="MU005764">
    <property type="protein sequence ID" value="KAF2714971.1"/>
    <property type="molecule type" value="Genomic_DNA"/>
</dbReference>
<feature type="domain" description="Pre-rRNA-processing protein RIX1 N-terminal" evidence="6">
    <location>
        <begin position="11"/>
        <end position="212"/>
    </location>
</feature>
<keyword evidence="8" id="KW-1185">Reference proteome</keyword>
<accession>A0A6G1KRE8</accession>
<evidence type="ECO:0000256" key="1">
    <source>
        <dbReference type="ARBA" id="ARBA00004123"/>
    </source>
</evidence>
<evidence type="ECO:0000256" key="2">
    <source>
        <dbReference type="ARBA" id="ARBA00010511"/>
    </source>
</evidence>
<evidence type="ECO:0000256" key="4">
    <source>
        <dbReference type="ARBA" id="ARBA00023242"/>
    </source>
</evidence>
<sequence>MAPHMAELATLRALTFRLSTTPTAQLPQHVPAITASLANCRSLLSSNQASDTRSSSEASLAIHRYWKLVSNLLQDKTTLQGRWAGIVLIKATIEVGGWEMLQKSLPWVRGLLTALNKPDPPSSKKLCIITLTRIFVLTREYPTLVREITTPSLPAFIQACLQLATPKASTSLLQTILECFNQLVPRHPAMFRTYLKPLLQLVGHTMAPTPSSKLAAEQSSSQKLHVSSGVSDAARRLYVQLPCCAPKGASNEEWDKGLKNTIANAHRIADKVFRAVVEDWQSPLRGASTTNGHTLDDEVQDLGSDSMSLPPWTGIFGGSERLVNLLRLVKEHLIAPTASVVNLQVGVIVDLITRMLSLTVPSTGAKNFQNSVRFNNQVGKEERENLWLILPQVHVAAIEILLALSHRSEDSMSALGLLVLDQLVWVFNAEKDTPQIRTASYLAVAQLIRRSGASLPKPSTDQLSGMIRSCCDDILPSEPIAVAPNQASTQNKACGTSQQTSTNVDAFLKSVDSKDPAANFDGLKQSAYNLLSVLLTSVRAQYLSDSIRARIDRTAVLAQHKDAMLASILNPPPSKKFGKPAASILPLMARSYAHDKDVEGLLRPRMPVIRVGIQEAEVEDDMEEEMIENIEEPDENNERFVGEELDTLLETAGQTEALAADSAMADAPGLGFGSELARDTPSPFAMPIAFGSNTTKLATELAPGGSKRPQSEDILPSLTKRVKVDVEAKEKAPAQIPATAVAITAQTSEIAETPITTLAEPSSLQSPKLLDTPAVAGEGSDDDDDDIVHLVLGQDTDDDSD</sequence>
<evidence type="ECO:0000313" key="8">
    <source>
        <dbReference type="Proteomes" id="UP000799428"/>
    </source>
</evidence>
<evidence type="ECO:0000259" key="6">
    <source>
        <dbReference type="Pfam" id="PF08167"/>
    </source>
</evidence>
<evidence type="ECO:0000256" key="5">
    <source>
        <dbReference type="SAM" id="MobiDB-lite"/>
    </source>
</evidence>
<evidence type="ECO:0000313" key="7">
    <source>
        <dbReference type="EMBL" id="KAF2714971.1"/>
    </source>
</evidence>
<gene>
    <name evidence="7" type="ORF">K504DRAFT_367556</name>
</gene>
<dbReference type="AlphaFoldDB" id="A0A6G1KRE8"/>
<dbReference type="SUPFAM" id="SSF48371">
    <property type="entry name" value="ARM repeat"/>
    <property type="match status" value="1"/>
</dbReference>
<dbReference type="InterPro" id="IPR016024">
    <property type="entry name" value="ARM-type_fold"/>
</dbReference>
<dbReference type="OrthoDB" id="20900at2759"/>
<dbReference type="InterPro" id="IPR012583">
    <property type="entry name" value="RIX1_N"/>
</dbReference>
<comment type="subcellular location">
    <subcellularLocation>
        <location evidence="1">Nucleus</location>
    </subcellularLocation>
</comment>
<keyword evidence="4" id="KW-0539">Nucleus</keyword>
<name>A0A6G1KRE8_9PLEO</name>
<dbReference type="PANTHER" id="PTHR34105:SF1">
    <property type="entry name" value="PROLINE-, GLUTAMIC ACID- AND LEUCINE-RICH PROTEIN 1"/>
    <property type="match status" value="1"/>
</dbReference>
<comment type="similarity">
    <text evidence="2">Belongs to the RIX1/PELP1 family.</text>
</comment>
<dbReference type="PANTHER" id="PTHR34105">
    <property type="entry name" value="PROLINE-, GLUTAMIC ACID- AND LEUCINE-RICH PROTEIN 1"/>
    <property type="match status" value="1"/>
</dbReference>
<organism evidence="7 8">
    <name type="scientific">Pleomassaria siparia CBS 279.74</name>
    <dbReference type="NCBI Taxonomy" id="1314801"/>
    <lineage>
        <taxon>Eukaryota</taxon>
        <taxon>Fungi</taxon>
        <taxon>Dikarya</taxon>
        <taxon>Ascomycota</taxon>
        <taxon>Pezizomycotina</taxon>
        <taxon>Dothideomycetes</taxon>
        <taxon>Pleosporomycetidae</taxon>
        <taxon>Pleosporales</taxon>
        <taxon>Pleomassariaceae</taxon>
        <taxon>Pleomassaria</taxon>
    </lineage>
</organism>
<proteinExistence type="inferred from homology"/>
<protein>
    <recommendedName>
        <fullName evidence="3">Pre-rRNA-processing protein RIX1</fullName>
    </recommendedName>
</protein>
<evidence type="ECO:0000256" key="3">
    <source>
        <dbReference type="ARBA" id="ARBA00021502"/>
    </source>
</evidence>
<dbReference type="Pfam" id="PF08167">
    <property type="entry name" value="RIX1"/>
    <property type="match status" value="1"/>
</dbReference>
<dbReference type="Proteomes" id="UP000799428">
    <property type="component" value="Unassembled WGS sequence"/>
</dbReference>
<dbReference type="GO" id="GO:0005634">
    <property type="term" value="C:nucleus"/>
    <property type="evidence" value="ECO:0007669"/>
    <property type="project" value="UniProtKB-SubCell"/>
</dbReference>
<feature type="compositionally biased region" description="Polar residues" evidence="5">
    <location>
        <begin position="757"/>
        <end position="766"/>
    </location>
</feature>
<feature type="region of interest" description="Disordered" evidence="5">
    <location>
        <begin position="757"/>
        <end position="787"/>
    </location>
</feature>